<evidence type="ECO:0000313" key="1">
    <source>
        <dbReference type="EMBL" id="KAK6644149.1"/>
    </source>
</evidence>
<name>A0AAN8SDX8_POLSC</name>
<sequence length="100" mass="11282">MKQYVHGKTADGEKKGKPYAISATFNDTSFSSKMKPESIQLHDCSKGKWNILNVLERSCAYLGTLNDWYPVQVVNRNNATGFGANSKDRTNWSETILYTN</sequence>
<dbReference type="EMBL" id="JAWJWE010000001">
    <property type="protein sequence ID" value="KAK6644149.1"/>
    <property type="molecule type" value="Genomic_DNA"/>
</dbReference>
<gene>
    <name evidence="1" type="ORF">RUM43_000416</name>
</gene>
<accession>A0AAN8SDX8</accession>
<protein>
    <submittedName>
        <fullName evidence="1">Uncharacterized protein</fullName>
    </submittedName>
</protein>
<dbReference type="AlphaFoldDB" id="A0AAN8SDX8"/>
<comment type="caution">
    <text evidence="1">The sequence shown here is derived from an EMBL/GenBank/DDBJ whole genome shotgun (WGS) entry which is preliminary data.</text>
</comment>
<reference evidence="1 2" key="1">
    <citation type="submission" date="2023-10" db="EMBL/GenBank/DDBJ databases">
        <title>Genomes of two closely related lineages of the louse Polyplax serrata with different host specificities.</title>
        <authorList>
            <person name="Martinu J."/>
            <person name="Tarabai H."/>
            <person name="Stefka J."/>
            <person name="Hypsa V."/>
        </authorList>
    </citation>
    <scope>NUCLEOTIDE SEQUENCE [LARGE SCALE GENOMIC DNA]</scope>
    <source>
        <strain evidence="1">HR10_N</strain>
    </source>
</reference>
<organism evidence="1 2">
    <name type="scientific">Polyplax serrata</name>
    <name type="common">Common mouse louse</name>
    <dbReference type="NCBI Taxonomy" id="468196"/>
    <lineage>
        <taxon>Eukaryota</taxon>
        <taxon>Metazoa</taxon>
        <taxon>Ecdysozoa</taxon>
        <taxon>Arthropoda</taxon>
        <taxon>Hexapoda</taxon>
        <taxon>Insecta</taxon>
        <taxon>Pterygota</taxon>
        <taxon>Neoptera</taxon>
        <taxon>Paraneoptera</taxon>
        <taxon>Psocodea</taxon>
        <taxon>Troctomorpha</taxon>
        <taxon>Phthiraptera</taxon>
        <taxon>Anoplura</taxon>
        <taxon>Polyplacidae</taxon>
        <taxon>Polyplax</taxon>
    </lineage>
</organism>
<proteinExistence type="predicted"/>
<dbReference type="Proteomes" id="UP001372834">
    <property type="component" value="Unassembled WGS sequence"/>
</dbReference>
<evidence type="ECO:0000313" key="2">
    <source>
        <dbReference type="Proteomes" id="UP001372834"/>
    </source>
</evidence>
<feature type="non-terminal residue" evidence="1">
    <location>
        <position position="100"/>
    </location>
</feature>